<dbReference type="Pfam" id="PF05960">
    <property type="entry name" value="DUF885"/>
    <property type="match status" value="1"/>
</dbReference>
<dbReference type="EMBL" id="JAEMNV010000004">
    <property type="protein sequence ID" value="MBJ8339895.1"/>
    <property type="molecule type" value="Genomic_DNA"/>
</dbReference>
<comment type="caution">
    <text evidence="1">The sequence shown here is derived from an EMBL/GenBank/DDBJ whole genome shotgun (WGS) entry which is preliminary data.</text>
</comment>
<gene>
    <name evidence="1" type="ORF">JGU71_13445</name>
</gene>
<dbReference type="AlphaFoldDB" id="A0A934NRC9"/>
<dbReference type="PANTHER" id="PTHR33361">
    <property type="entry name" value="GLR0591 PROTEIN"/>
    <property type="match status" value="1"/>
</dbReference>
<keyword evidence="2" id="KW-1185">Reference proteome</keyword>
<accession>A0A934NRC9</accession>
<protein>
    <submittedName>
        <fullName evidence="1">DUF885 domain-containing protein</fullName>
    </submittedName>
</protein>
<dbReference type="PANTHER" id="PTHR33361:SF2">
    <property type="entry name" value="DUF885 DOMAIN-CONTAINING PROTEIN"/>
    <property type="match status" value="1"/>
</dbReference>
<organism evidence="1 2">
    <name type="scientific">Antrihabitans stalagmiti</name>
    <dbReference type="NCBI Taxonomy" id="2799499"/>
    <lineage>
        <taxon>Bacteria</taxon>
        <taxon>Bacillati</taxon>
        <taxon>Actinomycetota</taxon>
        <taxon>Actinomycetes</taxon>
        <taxon>Mycobacteriales</taxon>
        <taxon>Nocardiaceae</taxon>
        <taxon>Antrihabitans</taxon>
    </lineage>
</organism>
<dbReference type="InterPro" id="IPR010281">
    <property type="entry name" value="DUF885"/>
</dbReference>
<name>A0A934NRC9_9NOCA</name>
<evidence type="ECO:0000313" key="2">
    <source>
        <dbReference type="Proteomes" id="UP000655868"/>
    </source>
</evidence>
<reference evidence="1" key="1">
    <citation type="submission" date="2020-12" db="EMBL/GenBank/DDBJ databases">
        <title>Antrihabitans popcorni sp. nov. and Antrihabitans auranticaus sp. nov., isolated from a larva cave.</title>
        <authorList>
            <person name="Lee S.D."/>
            <person name="Kim I.S."/>
        </authorList>
    </citation>
    <scope>NUCLEOTIDE SEQUENCE</scope>
    <source>
        <strain evidence="1">YC3-6</strain>
    </source>
</reference>
<proteinExistence type="predicted"/>
<dbReference type="RefSeq" id="WP_199704676.1">
    <property type="nucleotide sequence ID" value="NZ_JAEMNV010000004.1"/>
</dbReference>
<dbReference type="Proteomes" id="UP000655868">
    <property type="component" value="Unassembled WGS sequence"/>
</dbReference>
<evidence type="ECO:0000313" key="1">
    <source>
        <dbReference type="EMBL" id="MBJ8339895.1"/>
    </source>
</evidence>
<sequence length="556" mass="61849">MTLRSLADEYWEALLKFRPLFATFIGDHRYDDQVDDLSVEGDAEQRETWSKLITAVAAIDPTELDETDLVTRSLLLGELRDNIIAIDERLIELRSDQMQGVHADLLITAGQLQAAEPAHAALAVTRVERLGGMLDQAGERFVAGLAAGRTPARINVDRSLNQIDGYLASPIDDDPFVNISGPADWDGEPEWRADLKVAVEQHLRPAFVRYRAVLAERLLPAARPDEQAGLQWLADGPGMYRALIALHTGLDLTAEDLHEIGRREVFDVLPAQYRELGKRQFGTDDLAEIFRHLLDDEDLRYRDRDEILANATSCLEAAQAAMGDWFGIVPKAPCVLRPIPDYLAADAPAAYYTPPAPDGSRPGEYHVNVGEPTTKGRAETASIAFHEAIPGHHLQLAIAAERDDLPAFRRLSWGHTAYVEGWALYTERLAEEMGLYRNDLDRLGMLASDSWRACRLVVDTGLHAMGWSRQQAIDFMVEHAPVGYDEIVTEIDRYIGMPGQALAYKVGQREILRLRAEAEARLGDQFDIKVFHDAVLGAATVSLPVLADRVGRLRRS</sequence>